<evidence type="ECO:0000313" key="2">
    <source>
        <dbReference type="EMBL" id="MSS14073.1"/>
    </source>
</evidence>
<evidence type="ECO:0000313" key="3">
    <source>
        <dbReference type="Proteomes" id="UP000481852"/>
    </source>
</evidence>
<accession>A0A6L5X3W3</accession>
<keyword evidence="3" id="KW-1185">Reference proteome</keyword>
<dbReference type="AlphaFoldDB" id="A0A6L5X3W3"/>
<feature type="region of interest" description="Disordered" evidence="1">
    <location>
        <begin position="1"/>
        <end position="32"/>
    </location>
</feature>
<organism evidence="2 3">
    <name type="scientific">Porcincola intestinalis</name>
    <dbReference type="NCBI Taxonomy" id="2606632"/>
    <lineage>
        <taxon>Bacteria</taxon>
        <taxon>Bacillati</taxon>
        <taxon>Bacillota</taxon>
        <taxon>Clostridia</taxon>
        <taxon>Lachnospirales</taxon>
        <taxon>Lachnospiraceae</taxon>
        <taxon>Porcincola</taxon>
    </lineage>
</organism>
<proteinExistence type="predicted"/>
<comment type="caution">
    <text evidence="2">The sequence shown here is derived from an EMBL/GenBank/DDBJ whole genome shotgun (WGS) entry which is preliminary data.</text>
</comment>
<sequence>MQRADGRTSGVSGQTREGGKQAVGENQPDYSDIINLPHHVSVRHPQMSRTARAAQFGSFEPLRDYRDVLTEERRLTDERPVLSEEDQKKLNEMVAKLTADTAQPSAKHPKIRMTVFVQDEKKEGGRIEEIPGILRAVNLELRYLVLEDGRKVPFRDLLRLTAERPEQFF</sequence>
<name>A0A6L5X3W3_9FIRM</name>
<dbReference type="RefSeq" id="WP_154523106.1">
    <property type="nucleotide sequence ID" value="NZ_JAQYJL010000017.1"/>
</dbReference>
<evidence type="ECO:0000256" key="1">
    <source>
        <dbReference type="SAM" id="MobiDB-lite"/>
    </source>
</evidence>
<gene>
    <name evidence="2" type="ORF">FYJ35_03290</name>
</gene>
<reference evidence="2 3" key="1">
    <citation type="submission" date="2019-08" db="EMBL/GenBank/DDBJ databases">
        <title>In-depth cultivation of the pig gut microbiome towards novel bacterial diversity and tailored functional studies.</title>
        <authorList>
            <person name="Wylensek D."/>
            <person name="Hitch T.C.A."/>
            <person name="Clavel T."/>
        </authorList>
    </citation>
    <scope>NUCLEOTIDE SEQUENCE [LARGE SCALE GENOMIC DNA]</scope>
    <source>
        <strain evidence="2 3">Oil+RF-744-WCA-WT-11</strain>
    </source>
</reference>
<dbReference type="EMBL" id="VULZ01000002">
    <property type="protein sequence ID" value="MSS14073.1"/>
    <property type="molecule type" value="Genomic_DNA"/>
</dbReference>
<dbReference type="Proteomes" id="UP000481852">
    <property type="component" value="Unassembled WGS sequence"/>
</dbReference>
<protein>
    <submittedName>
        <fullName evidence="2">Uncharacterized protein</fullName>
    </submittedName>
</protein>